<dbReference type="Pfam" id="PF04871">
    <property type="entry name" value="Uso1_p115_C"/>
    <property type="match status" value="1"/>
</dbReference>
<evidence type="ECO:0000256" key="3">
    <source>
        <dbReference type="ARBA" id="ARBA00023054"/>
    </source>
</evidence>
<dbReference type="Gene3D" id="1.25.10.10">
    <property type="entry name" value="Leucine-rich Repeat Variant"/>
    <property type="match status" value="1"/>
</dbReference>
<gene>
    <name evidence="8" type="ORF">BVC80_901g22</name>
</gene>
<dbReference type="AlphaFoldDB" id="A0A200QEM7"/>
<feature type="domain" description="Uso1/p115-like vesicle tethering protein C-terminal" evidence="7">
    <location>
        <begin position="788"/>
        <end position="912"/>
    </location>
</feature>
<proteinExistence type="predicted"/>
<dbReference type="InterPro" id="IPR006955">
    <property type="entry name" value="Uso1_p115_C"/>
</dbReference>
<feature type="coiled-coil region" evidence="4">
    <location>
        <begin position="768"/>
        <end position="830"/>
    </location>
</feature>
<feature type="region of interest" description="Disordered" evidence="5">
    <location>
        <begin position="743"/>
        <end position="763"/>
    </location>
</feature>
<evidence type="ECO:0000256" key="4">
    <source>
        <dbReference type="SAM" id="Coils"/>
    </source>
</evidence>
<keyword evidence="2" id="KW-0333">Golgi apparatus</keyword>
<name>A0A200QEM7_MACCD</name>
<evidence type="ECO:0000256" key="5">
    <source>
        <dbReference type="SAM" id="MobiDB-lite"/>
    </source>
</evidence>
<dbReference type="EMBL" id="MVGT01002234">
    <property type="protein sequence ID" value="OVA08903.1"/>
    <property type="molecule type" value="Genomic_DNA"/>
</dbReference>
<dbReference type="Pfam" id="PF04869">
    <property type="entry name" value="Uso1_p115_head"/>
    <property type="match status" value="1"/>
</dbReference>
<dbReference type="Proteomes" id="UP000195402">
    <property type="component" value="Unassembled WGS sequence"/>
</dbReference>
<dbReference type="GO" id="GO:0006888">
    <property type="term" value="P:endoplasmic reticulum to Golgi vesicle-mediated transport"/>
    <property type="evidence" value="ECO:0007669"/>
    <property type="project" value="TreeGrafter"/>
</dbReference>
<dbReference type="SUPFAM" id="SSF48371">
    <property type="entry name" value="ARM repeat"/>
    <property type="match status" value="1"/>
</dbReference>
<dbReference type="FunCoup" id="A0A200QEM7">
    <property type="interactions" value="3933"/>
</dbReference>
<sequence>MDFKLGRINLNKVAQGVGGLVFGKDTFGSSDDSYVQSLLERIRNGVKAEDKIAAIDDLQSVVEESASAQLAFGATGISVLMGILKEERDNLEMVQSALETLVSALTPIDPEEGLKNEIQPTVINSDLLSRDEENISLLINLLEEDGFNVRYYTLQLLTALLAASPNRLQEAILTIPHGITRLMDTLMNREALRNEALLLLTYLTSEAEEIQKIVVFEGAFEKIFTIIQEEGGAEGGVVVQDCLELLNNLLNSASNQILLRETTGFEPLISILKLGGNVYKFSKQKTVNLLRALEAIKLLLVGGLETDPGRDSNRLSNQTVLFEKKVMDYLLMLGVENQWAAVALRCSALQCIGYLVVGHLQNLDAFASKVLGEEPNVEPALNSILRILLRTSSAQEFVAADFVFKCFCENNTDGQAMLASTMIPQPHSMTHAPLEEDINMSFGSMLLHGLTVSETDGDLETCCRAANVLSHILMDNIQCKERVLRIELEAQIPSLGAQEPLMHRIIKYLALSSMKKKDGNHKTSTSARVSYIQPVILKLLVTWLADFPDAVHCFLVLRPHLTYLLELVSSLSVSVCTKGLAAVLLGECFLYNKPVDKSRDASMVVDAINEKVGITSYLLKLEEMQKSFIFVSAKPGLPDSVAGMEDFNDNDETDWKHDEHPVLMSLFHAQFVSFVKKLEENIRENIVEVCSHPRPKVTVLPVELEQKSGEGDGDYIKRLKSFVERQCAEMQDLLGRNATSAKILSKTSGSDPSGFNQGSTEGREKVQTETLFRDLQEALQRVEMLKSEKAKIEAEASRYRNVAGKMESDLKSLTDAYKSLEQRNFQLESEVKISRKGKSEALPDLEAIKAEAKEEAMKESEVELSDLLVCLGQEQTKVEKLSARLVELGENVSLLLEGVGDDIGMPEDVEDDED</sequence>
<dbReference type="InterPro" id="IPR011989">
    <property type="entry name" value="ARM-like"/>
</dbReference>
<keyword evidence="3 4" id="KW-0175">Coiled coil</keyword>
<reference evidence="8 9" key="1">
    <citation type="journal article" date="2017" name="Mol. Plant">
        <title>The Genome of Medicinal Plant Macleaya cordata Provides New Insights into Benzylisoquinoline Alkaloids Metabolism.</title>
        <authorList>
            <person name="Liu X."/>
            <person name="Liu Y."/>
            <person name="Huang P."/>
            <person name="Ma Y."/>
            <person name="Qing Z."/>
            <person name="Tang Q."/>
            <person name="Cao H."/>
            <person name="Cheng P."/>
            <person name="Zheng Y."/>
            <person name="Yuan Z."/>
            <person name="Zhou Y."/>
            <person name="Liu J."/>
            <person name="Tang Z."/>
            <person name="Zhuo Y."/>
            <person name="Zhang Y."/>
            <person name="Yu L."/>
            <person name="Huang J."/>
            <person name="Yang P."/>
            <person name="Peng Q."/>
            <person name="Zhang J."/>
            <person name="Jiang W."/>
            <person name="Zhang Z."/>
            <person name="Lin K."/>
            <person name="Ro D.K."/>
            <person name="Chen X."/>
            <person name="Xiong X."/>
            <person name="Shang Y."/>
            <person name="Huang S."/>
            <person name="Zeng J."/>
        </authorList>
    </citation>
    <scope>NUCLEOTIDE SEQUENCE [LARGE SCALE GENOMIC DNA]</scope>
    <source>
        <strain evidence="9">cv. BLH2017</strain>
        <tissue evidence="8">Root</tissue>
    </source>
</reference>
<accession>A0A200QEM7</accession>
<comment type="subcellular location">
    <subcellularLocation>
        <location evidence="1">Golgi apparatus</location>
    </subcellularLocation>
</comment>
<organism evidence="8 9">
    <name type="scientific">Macleaya cordata</name>
    <name type="common">Five-seeded plume-poppy</name>
    <name type="synonym">Bocconia cordata</name>
    <dbReference type="NCBI Taxonomy" id="56857"/>
    <lineage>
        <taxon>Eukaryota</taxon>
        <taxon>Viridiplantae</taxon>
        <taxon>Streptophyta</taxon>
        <taxon>Embryophyta</taxon>
        <taxon>Tracheophyta</taxon>
        <taxon>Spermatophyta</taxon>
        <taxon>Magnoliopsida</taxon>
        <taxon>Ranunculales</taxon>
        <taxon>Papaveraceae</taxon>
        <taxon>Papaveroideae</taxon>
        <taxon>Macleaya</taxon>
    </lineage>
</organism>
<dbReference type="GO" id="GO:0048211">
    <property type="term" value="P:Golgi vesicle docking"/>
    <property type="evidence" value="ECO:0007669"/>
    <property type="project" value="TreeGrafter"/>
</dbReference>
<dbReference type="GO" id="GO:0000139">
    <property type="term" value="C:Golgi membrane"/>
    <property type="evidence" value="ECO:0007669"/>
    <property type="project" value="InterPro"/>
</dbReference>
<dbReference type="GO" id="GO:0005783">
    <property type="term" value="C:endoplasmic reticulum"/>
    <property type="evidence" value="ECO:0007669"/>
    <property type="project" value="TreeGrafter"/>
</dbReference>
<dbReference type="InterPro" id="IPR024095">
    <property type="entry name" value="Vesicle_P115"/>
</dbReference>
<protein>
    <submittedName>
        <fullName evidence="8">Vesicle tethering protein Uso1/P115-like</fullName>
    </submittedName>
</protein>
<dbReference type="GO" id="GO:0048280">
    <property type="term" value="P:vesicle fusion with Golgi apparatus"/>
    <property type="evidence" value="ECO:0007669"/>
    <property type="project" value="InterPro"/>
</dbReference>
<dbReference type="GO" id="GO:0005795">
    <property type="term" value="C:Golgi stack"/>
    <property type="evidence" value="ECO:0007669"/>
    <property type="project" value="TreeGrafter"/>
</dbReference>
<feature type="compositionally biased region" description="Polar residues" evidence="5">
    <location>
        <begin position="743"/>
        <end position="760"/>
    </location>
</feature>
<evidence type="ECO:0000256" key="1">
    <source>
        <dbReference type="ARBA" id="ARBA00004555"/>
    </source>
</evidence>
<dbReference type="OrthoDB" id="198977at2759"/>
<evidence type="ECO:0000313" key="9">
    <source>
        <dbReference type="Proteomes" id="UP000195402"/>
    </source>
</evidence>
<dbReference type="InterPro" id="IPR006953">
    <property type="entry name" value="Vesicle_Uso1_P115_head"/>
</dbReference>
<dbReference type="InParanoid" id="A0A200QEM7"/>
<evidence type="ECO:0000259" key="6">
    <source>
        <dbReference type="Pfam" id="PF04869"/>
    </source>
</evidence>
<feature type="domain" description="Vesicle tethering protein Uso1/P115-like head" evidence="6">
    <location>
        <begin position="379"/>
        <end position="685"/>
    </location>
</feature>
<evidence type="ECO:0000256" key="2">
    <source>
        <dbReference type="ARBA" id="ARBA00023034"/>
    </source>
</evidence>
<dbReference type="GO" id="GO:0012507">
    <property type="term" value="C:ER to Golgi transport vesicle membrane"/>
    <property type="evidence" value="ECO:0007669"/>
    <property type="project" value="TreeGrafter"/>
</dbReference>
<dbReference type="InterPro" id="IPR016024">
    <property type="entry name" value="ARM-type_fold"/>
</dbReference>
<dbReference type="PANTHER" id="PTHR10013">
    <property type="entry name" value="GENERAL VESICULAR TRANSPORT FACTOR P115"/>
    <property type="match status" value="1"/>
</dbReference>
<dbReference type="PANTHER" id="PTHR10013:SF0">
    <property type="entry name" value="GENERAL VESICULAR TRANSPORT FACTOR P115"/>
    <property type="match status" value="1"/>
</dbReference>
<keyword evidence="9" id="KW-1185">Reference proteome</keyword>
<comment type="caution">
    <text evidence="8">The sequence shown here is derived from an EMBL/GenBank/DDBJ whole genome shotgun (WGS) entry which is preliminary data.</text>
</comment>
<evidence type="ECO:0000259" key="7">
    <source>
        <dbReference type="Pfam" id="PF04871"/>
    </source>
</evidence>
<dbReference type="OMA" id="ACARTSK"/>
<dbReference type="STRING" id="56857.A0A200QEM7"/>
<dbReference type="GO" id="GO:0006886">
    <property type="term" value="P:intracellular protein transport"/>
    <property type="evidence" value="ECO:0007669"/>
    <property type="project" value="InterPro"/>
</dbReference>
<evidence type="ECO:0000313" key="8">
    <source>
        <dbReference type="EMBL" id="OVA08903.1"/>
    </source>
</evidence>